<dbReference type="EC" id="4.2.1.17" evidence="4"/>
<dbReference type="PANTHER" id="PTHR11941:SF169">
    <property type="entry name" value="(7AS)-7A-METHYL-1,5-DIOXO-2,3,5,6,7,7A-HEXAHYDRO-1H-INDENE-CARBOXYL-COA HYDROLASE"/>
    <property type="match status" value="1"/>
</dbReference>
<protein>
    <submittedName>
        <fullName evidence="4">Enoyl-CoA hydratase</fullName>
        <ecNumber evidence="4">4.2.1.17</ecNumber>
    </submittedName>
</protein>
<evidence type="ECO:0000313" key="5">
    <source>
        <dbReference type="Proteomes" id="UP000266677"/>
    </source>
</evidence>
<dbReference type="EMBL" id="QZFU01000019">
    <property type="protein sequence ID" value="RJO75042.1"/>
    <property type="molecule type" value="Genomic_DNA"/>
</dbReference>
<dbReference type="Proteomes" id="UP000266677">
    <property type="component" value="Unassembled WGS sequence"/>
</dbReference>
<dbReference type="InterPro" id="IPR001753">
    <property type="entry name" value="Enoyl-CoA_hydra/iso"/>
</dbReference>
<reference evidence="4 5" key="1">
    <citation type="submission" date="2018-09" db="EMBL/GenBank/DDBJ databases">
        <title>YIM PH21274 draft genome.</title>
        <authorList>
            <person name="Miao C."/>
        </authorList>
    </citation>
    <scope>NUCLEOTIDE SEQUENCE [LARGE SCALE GENOMIC DNA]</scope>
    <source>
        <strain evidence="4 5">YIM PH 21724</strain>
    </source>
</reference>
<dbReference type="CDD" id="cd06558">
    <property type="entry name" value="crotonase-like"/>
    <property type="match status" value="1"/>
</dbReference>
<dbReference type="GO" id="GO:0006635">
    <property type="term" value="P:fatty acid beta-oxidation"/>
    <property type="evidence" value="ECO:0007669"/>
    <property type="project" value="TreeGrafter"/>
</dbReference>
<dbReference type="Gene3D" id="3.90.226.10">
    <property type="entry name" value="2-enoyl-CoA Hydratase, Chain A, domain 1"/>
    <property type="match status" value="1"/>
</dbReference>
<comment type="caution">
    <text evidence="4">The sequence shown here is derived from an EMBL/GenBank/DDBJ whole genome shotgun (WGS) entry which is preliminary data.</text>
</comment>
<proteinExistence type="inferred from homology"/>
<dbReference type="InterPro" id="IPR029045">
    <property type="entry name" value="ClpP/crotonase-like_dom_sf"/>
</dbReference>
<evidence type="ECO:0000256" key="2">
    <source>
        <dbReference type="ARBA" id="ARBA00023098"/>
    </source>
</evidence>
<dbReference type="OrthoDB" id="8452484at2"/>
<accession>A0A3A4KJG8</accession>
<dbReference type="GO" id="GO:0004300">
    <property type="term" value="F:enoyl-CoA hydratase activity"/>
    <property type="evidence" value="ECO:0007669"/>
    <property type="project" value="UniProtKB-EC"/>
</dbReference>
<evidence type="ECO:0000256" key="1">
    <source>
        <dbReference type="ARBA" id="ARBA00005254"/>
    </source>
</evidence>
<dbReference type="RefSeq" id="WP_120041915.1">
    <property type="nucleotide sequence ID" value="NZ_QZFU01000019.1"/>
</dbReference>
<keyword evidence="5" id="KW-1185">Reference proteome</keyword>
<evidence type="ECO:0000313" key="4">
    <source>
        <dbReference type="EMBL" id="RJO75042.1"/>
    </source>
</evidence>
<name>A0A3A4KJG8_9NOCA</name>
<dbReference type="AlphaFoldDB" id="A0A3A4KJG8"/>
<sequence length="257" mass="26817">MAEFVTVDLPDTGTRGVAVLRLARPPLNLLNVQLAREVAAAAEAIAAQPRVAAVVVYGDERVFCAGDDLAELADLDVATARALAGDLQRALSCLARLPRPTVTAISGYCLGGGLELALGADRRIIGDNVKLGLPQIKAGLIPLQGPGRLARLIGESAARDLVYTGRFVEPDEALTLGLVDAVVPPDDVFTAAMTWATGFLDAPTRALAAAKAVFAAGPADAERARSEWAELFDTEDLRAGARSYVADGPDCVTFIGR</sequence>
<comment type="similarity">
    <text evidence="1">Belongs to the enoyl-CoA hydratase/isomerase family.</text>
</comment>
<dbReference type="SUPFAM" id="SSF52096">
    <property type="entry name" value="ClpP/crotonase"/>
    <property type="match status" value="1"/>
</dbReference>
<gene>
    <name evidence="4" type="ORF">D5S18_16770</name>
</gene>
<evidence type="ECO:0000256" key="3">
    <source>
        <dbReference type="ARBA" id="ARBA00023239"/>
    </source>
</evidence>
<organism evidence="4 5">
    <name type="scientific">Nocardia panacis</name>
    <dbReference type="NCBI Taxonomy" id="2340916"/>
    <lineage>
        <taxon>Bacteria</taxon>
        <taxon>Bacillati</taxon>
        <taxon>Actinomycetota</taxon>
        <taxon>Actinomycetes</taxon>
        <taxon>Mycobacteriales</taxon>
        <taxon>Nocardiaceae</taxon>
        <taxon>Nocardia</taxon>
    </lineage>
</organism>
<keyword evidence="3 4" id="KW-0456">Lyase</keyword>
<dbReference type="PANTHER" id="PTHR11941">
    <property type="entry name" value="ENOYL-COA HYDRATASE-RELATED"/>
    <property type="match status" value="1"/>
</dbReference>
<dbReference type="Pfam" id="PF00378">
    <property type="entry name" value="ECH_1"/>
    <property type="match status" value="1"/>
</dbReference>
<keyword evidence="2" id="KW-0443">Lipid metabolism</keyword>